<dbReference type="EMBL" id="KF264553">
    <property type="protein sequence ID" value="AGS49699.1"/>
    <property type="molecule type" value="Genomic_DNA"/>
</dbReference>
<dbReference type="InterPro" id="IPR009081">
    <property type="entry name" value="PP-bd_ACP"/>
</dbReference>
<dbReference type="PROSITE" id="PS50075">
    <property type="entry name" value="CARRIER"/>
    <property type="match status" value="1"/>
</dbReference>
<reference evidence="2" key="1">
    <citation type="journal article" date="2013" name="Proc. Natl. Acad. Sci. U.S.A.">
        <title>Mapping gene clusters within arrayed metagenomic libraries to expand the structural diversity of biomedically relevant natural products.</title>
        <authorList>
            <person name="Owen J.G."/>
            <person name="Reddy B.V."/>
            <person name="Ternei M.A."/>
            <person name="Charlop-Powers Z."/>
            <person name="Calle P.Y."/>
            <person name="Kim J.H."/>
            <person name="Brady S.F."/>
        </authorList>
    </citation>
    <scope>NUCLEOTIDE SEQUENCE</scope>
</reference>
<dbReference type="Gene3D" id="1.10.1200.10">
    <property type="entry name" value="ACP-like"/>
    <property type="match status" value="1"/>
</dbReference>
<name>S5UBE4_9BACT</name>
<protein>
    <recommendedName>
        <fullName evidence="1">Carrier domain-containing protein</fullName>
    </recommendedName>
</protein>
<accession>S5UBE4</accession>
<sequence length="91" mass="9411">MSGKIDEQAAYDAVVDAVELVCGFPRAELGPDLPIDNLGIDSLSASEIVQEVETALGIEADVKTIAGQWSSHTLGSLAKMFLTPGGATHGL</sequence>
<feature type="domain" description="Carrier" evidence="1">
    <location>
        <begin position="8"/>
        <end position="85"/>
    </location>
</feature>
<dbReference type="SUPFAM" id="SSF47336">
    <property type="entry name" value="ACP-like"/>
    <property type="match status" value="1"/>
</dbReference>
<dbReference type="InterPro" id="IPR036736">
    <property type="entry name" value="ACP-like_sf"/>
</dbReference>
<evidence type="ECO:0000259" key="1">
    <source>
        <dbReference type="PROSITE" id="PS50075"/>
    </source>
</evidence>
<organism evidence="2">
    <name type="scientific">uncultured bacterium esnapd14</name>
    <dbReference type="NCBI Taxonomy" id="1366594"/>
    <lineage>
        <taxon>Bacteria</taxon>
        <taxon>environmental samples</taxon>
    </lineage>
</organism>
<dbReference type="AlphaFoldDB" id="S5UBE4"/>
<proteinExistence type="predicted"/>
<evidence type="ECO:0000313" key="2">
    <source>
        <dbReference type="EMBL" id="AGS49699.1"/>
    </source>
</evidence>
<dbReference type="Pfam" id="PF00550">
    <property type="entry name" value="PP-binding"/>
    <property type="match status" value="1"/>
</dbReference>